<organism evidence="2 3">
    <name type="scientific">Caenorhabditis japonica</name>
    <dbReference type="NCBI Taxonomy" id="281687"/>
    <lineage>
        <taxon>Eukaryota</taxon>
        <taxon>Metazoa</taxon>
        <taxon>Ecdysozoa</taxon>
        <taxon>Nematoda</taxon>
        <taxon>Chromadorea</taxon>
        <taxon>Rhabditida</taxon>
        <taxon>Rhabditina</taxon>
        <taxon>Rhabditomorpha</taxon>
        <taxon>Rhabditoidea</taxon>
        <taxon>Rhabditidae</taxon>
        <taxon>Peloderinae</taxon>
        <taxon>Caenorhabditis</taxon>
    </lineage>
</organism>
<evidence type="ECO:0000313" key="3">
    <source>
        <dbReference type="Proteomes" id="UP000005237"/>
    </source>
</evidence>
<proteinExistence type="predicted"/>
<dbReference type="Proteomes" id="UP000005237">
    <property type="component" value="Unassembled WGS sequence"/>
</dbReference>
<feature type="compositionally biased region" description="Basic residues" evidence="1">
    <location>
        <begin position="97"/>
        <end position="107"/>
    </location>
</feature>
<accession>A0A8R1IMX8</accession>
<evidence type="ECO:0000256" key="1">
    <source>
        <dbReference type="SAM" id="MobiDB-lite"/>
    </source>
</evidence>
<reference evidence="2" key="2">
    <citation type="submission" date="2022-06" db="UniProtKB">
        <authorList>
            <consortium name="EnsemblMetazoa"/>
        </authorList>
    </citation>
    <scope>IDENTIFICATION</scope>
    <source>
        <strain evidence="2">DF5081</strain>
    </source>
</reference>
<feature type="compositionally biased region" description="Polar residues" evidence="1">
    <location>
        <begin position="81"/>
        <end position="96"/>
    </location>
</feature>
<dbReference type="AlphaFoldDB" id="A0A8R1IMX8"/>
<sequence length="107" mass="12918">MPVRRPVALNVTKAGRQYTQKSEQMPIDKMIRRRQCRFHQERSRRQFPNAPSDESQQIMFENIRYRSIDTPSRQRRVTPKVVQSTETDDTVQQNLCRTRRKPVRFQN</sequence>
<reference evidence="3" key="1">
    <citation type="submission" date="2010-08" db="EMBL/GenBank/DDBJ databases">
        <authorList>
            <consortium name="Caenorhabditis japonica Sequencing Consortium"/>
            <person name="Wilson R.K."/>
        </authorList>
    </citation>
    <scope>NUCLEOTIDE SEQUENCE [LARGE SCALE GENOMIC DNA]</scope>
    <source>
        <strain evidence="3">DF5081</strain>
    </source>
</reference>
<feature type="region of interest" description="Disordered" evidence="1">
    <location>
        <begin position="66"/>
        <end position="107"/>
    </location>
</feature>
<evidence type="ECO:0000313" key="2">
    <source>
        <dbReference type="EnsemblMetazoa" id="CJA37208.1"/>
    </source>
</evidence>
<keyword evidence="3" id="KW-1185">Reference proteome</keyword>
<dbReference type="EnsemblMetazoa" id="CJA37208.1">
    <property type="protein sequence ID" value="CJA37208.1"/>
    <property type="gene ID" value="WBGene00213055"/>
</dbReference>
<protein>
    <submittedName>
        <fullName evidence="2">Uncharacterized protein</fullName>
    </submittedName>
</protein>
<name>A0A8R1IMX8_CAEJA</name>